<keyword evidence="7 8" id="KW-0472">Membrane</keyword>
<accession>A0A512DAX0</accession>
<dbReference type="GO" id="GO:0005886">
    <property type="term" value="C:plasma membrane"/>
    <property type="evidence" value="ECO:0007669"/>
    <property type="project" value="UniProtKB-SubCell"/>
</dbReference>
<feature type="transmembrane region" description="Helical" evidence="8">
    <location>
        <begin position="222"/>
        <end position="242"/>
    </location>
</feature>
<comment type="subcellular location">
    <subcellularLocation>
        <location evidence="1">Cell membrane</location>
        <topology evidence="1">Multi-pass membrane protein</topology>
    </subcellularLocation>
</comment>
<evidence type="ECO:0000256" key="2">
    <source>
        <dbReference type="ARBA" id="ARBA00007935"/>
    </source>
</evidence>
<evidence type="ECO:0000256" key="1">
    <source>
        <dbReference type="ARBA" id="ARBA00004651"/>
    </source>
</evidence>
<dbReference type="InterPro" id="IPR000522">
    <property type="entry name" value="ABC_transptr_permease_BtuC"/>
</dbReference>
<gene>
    <name evidence="9" type="ORF">CAE01nite_13390</name>
</gene>
<keyword evidence="5 8" id="KW-0812">Transmembrane</keyword>
<feature type="transmembrane region" description="Helical" evidence="8">
    <location>
        <begin position="135"/>
        <end position="152"/>
    </location>
</feature>
<dbReference type="SUPFAM" id="SSF81345">
    <property type="entry name" value="ABC transporter involved in vitamin B12 uptake, BtuC"/>
    <property type="match status" value="1"/>
</dbReference>
<dbReference type="InterPro" id="IPR037294">
    <property type="entry name" value="ABC_BtuC-like"/>
</dbReference>
<dbReference type="Pfam" id="PF01032">
    <property type="entry name" value="FecCD"/>
    <property type="match status" value="1"/>
</dbReference>
<dbReference type="FunFam" id="1.10.3470.10:FF:000001">
    <property type="entry name" value="Vitamin B12 ABC transporter permease BtuC"/>
    <property type="match status" value="1"/>
</dbReference>
<evidence type="ECO:0000256" key="7">
    <source>
        <dbReference type="ARBA" id="ARBA00023136"/>
    </source>
</evidence>
<dbReference type="Gene3D" id="1.10.3470.10">
    <property type="entry name" value="ABC transporter involved in vitamin B12 uptake, BtuC"/>
    <property type="match status" value="1"/>
</dbReference>
<dbReference type="PANTHER" id="PTHR30472:SF1">
    <property type="entry name" value="FE(3+) DICITRATE TRANSPORT SYSTEM PERMEASE PROTEIN FECC-RELATED"/>
    <property type="match status" value="1"/>
</dbReference>
<evidence type="ECO:0000313" key="9">
    <source>
        <dbReference type="EMBL" id="GEO33614.1"/>
    </source>
</evidence>
<feature type="transmembrane region" description="Helical" evidence="8">
    <location>
        <begin position="311"/>
        <end position="340"/>
    </location>
</feature>
<dbReference type="GO" id="GO:0033214">
    <property type="term" value="P:siderophore-iron import into cell"/>
    <property type="evidence" value="ECO:0007669"/>
    <property type="project" value="TreeGrafter"/>
</dbReference>
<organism evidence="9 10">
    <name type="scientific">Cellulomonas aerilata</name>
    <dbReference type="NCBI Taxonomy" id="515326"/>
    <lineage>
        <taxon>Bacteria</taxon>
        <taxon>Bacillati</taxon>
        <taxon>Actinomycetota</taxon>
        <taxon>Actinomycetes</taxon>
        <taxon>Micrococcales</taxon>
        <taxon>Cellulomonadaceae</taxon>
        <taxon>Cellulomonas</taxon>
    </lineage>
</organism>
<feature type="transmembrane region" description="Helical" evidence="8">
    <location>
        <begin position="380"/>
        <end position="398"/>
    </location>
</feature>
<feature type="transmembrane region" description="Helical" evidence="8">
    <location>
        <begin position="164"/>
        <end position="185"/>
    </location>
</feature>
<dbReference type="PANTHER" id="PTHR30472">
    <property type="entry name" value="FERRIC ENTEROBACTIN TRANSPORT SYSTEM PERMEASE PROTEIN"/>
    <property type="match status" value="1"/>
</dbReference>
<sequence length="406" mass="39613">MTPAATSGAGVTAAGTDVVPGAATAAVPGAATAAVPGAVPVAVPVAAPVAVPGAVRGAVPGAARRPGTPSTAPVRRRNRVRALWLLAVLAVLLVLVVLSVTVGSRSVGWADVLAGVRGGTDGLGEAAVAKRVPRTVLAVVVGAALGLSGAVMQGVTRNPLADPGILGITMGASLAVVTGIAWFGLATATGYVWVAILGAAAAAVLVHTIGSLGRGGGTPLRLALAGAATSAALASFVTAVSLPRGDIAATVRSWQIGGVGGASSTTIEQALPFLAVGFAVSLLCARSLNSLALGDDVAAGLGERVALARGVAALGAVLLCGAATALAGPVGFVGLVVPHLCRLLVGVDHRWLLPFTALTGACLVVGADVVGRVVARPSEIDVGIVTALIGAPFFIHVVRRQRVRAL</sequence>
<keyword evidence="10" id="KW-1185">Reference proteome</keyword>
<dbReference type="Proteomes" id="UP000321181">
    <property type="component" value="Unassembled WGS sequence"/>
</dbReference>
<evidence type="ECO:0000256" key="5">
    <source>
        <dbReference type="ARBA" id="ARBA00022692"/>
    </source>
</evidence>
<evidence type="ECO:0000256" key="8">
    <source>
        <dbReference type="SAM" id="Phobius"/>
    </source>
</evidence>
<keyword evidence="4" id="KW-1003">Cell membrane</keyword>
<feature type="transmembrane region" description="Helical" evidence="8">
    <location>
        <begin position="352"/>
        <end position="374"/>
    </location>
</feature>
<protein>
    <submittedName>
        <fullName evidence="9">ABC transporter permease</fullName>
    </submittedName>
</protein>
<evidence type="ECO:0000256" key="3">
    <source>
        <dbReference type="ARBA" id="ARBA00022448"/>
    </source>
</evidence>
<evidence type="ECO:0000256" key="6">
    <source>
        <dbReference type="ARBA" id="ARBA00022989"/>
    </source>
</evidence>
<name>A0A512DAX0_9CELL</name>
<reference evidence="9 10" key="1">
    <citation type="submission" date="2019-07" db="EMBL/GenBank/DDBJ databases">
        <title>Whole genome shotgun sequence of Cellulomonas aerilata NBRC 106308.</title>
        <authorList>
            <person name="Hosoyama A."/>
            <person name="Uohara A."/>
            <person name="Ohji S."/>
            <person name="Ichikawa N."/>
        </authorList>
    </citation>
    <scope>NUCLEOTIDE SEQUENCE [LARGE SCALE GENOMIC DNA]</scope>
    <source>
        <strain evidence="9 10">NBRC 106308</strain>
    </source>
</reference>
<comment type="caution">
    <text evidence="9">The sequence shown here is derived from an EMBL/GenBank/DDBJ whole genome shotgun (WGS) entry which is preliminary data.</text>
</comment>
<feature type="transmembrane region" description="Helical" evidence="8">
    <location>
        <begin position="191"/>
        <end position="210"/>
    </location>
</feature>
<evidence type="ECO:0000256" key="4">
    <source>
        <dbReference type="ARBA" id="ARBA00022475"/>
    </source>
</evidence>
<keyword evidence="6 8" id="KW-1133">Transmembrane helix</keyword>
<dbReference type="GO" id="GO:0022857">
    <property type="term" value="F:transmembrane transporter activity"/>
    <property type="evidence" value="ECO:0007669"/>
    <property type="project" value="InterPro"/>
</dbReference>
<comment type="similarity">
    <text evidence="2">Belongs to the binding-protein-dependent transport system permease family. FecCD subfamily.</text>
</comment>
<evidence type="ECO:0000313" key="10">
    <source>
        <dbReference type="Proteomes" id="UP000321181"/>
    </source>
</evidence>
<dbReference type="EMBL" id="BJYY01000011">
    <property type="protein sequence ID" value="GEO33614.1"/>
    <property type="molecule type" value="Genomic_DNA"/>
</dbReference>
<proteinExistence type="inferred from homology"/>
<keyword evidence="3" id="KW-0813">Transport</keyword>
<dbReference type="AlphaFoldDB" id="A0A512DAX0"/>
<feature type="transmembrane region" description="Helical" evidence="8">
    <location>
        <begin position="82"/>
        <end position="102"/>
    </location>
</feature>
<dbReference type="CDD" id="cd06550">
    <property type="entry name" value="TM_ABC_iron-siderophores_like"/>
    <property type="match status" value="1"/>
</dbReference>